<dbReference type="Gene3D" id="3.20.190.10">
    <property type="entry name" value="MutM-like, N-terminal"/>
    <property type="match status" value="1"/>
</dbReference>
<evidence type="ECO:0000256" key="7">
    <source>
        <dbReference type="ARBA" id="ARBA00023239"/>
    </source>
</evidence>
<protein>
    <submittedName>
        <fullName evidence="11">Endonuclease</fullName>
    </submittedName>
</protein>
<dbReference type="SMART" id="SM01232">
    <property type="entry name" value="H2TH"/>
    <property type="match status" value="1"/>
</dbReference>
<dbReference type="InterPro" id="IPR010979">
    <property type="entry name" value="Ribosomal_uS13-like_H2TH"/>
</dbReference>
<keyword evidence="11" id="KW-0540">Nuclease</keyword>
<dbReference type="InterPro" id="IPR012319">
    <property type="entry name" value="FPG_cat"/>
</dbReference>
<dbReference type="Pfam" id="PF01149">
    <property type="entry name" value="Fapy_DNA_glyco"/>
    <property type="match status" value="1"/>
</dbReference>
<name>A0ABP9FL46_9SPHI</name>
<keyword evidence="9" id="KW-0326">Glycosidase</keyword>
<comment type="caution">
    <text evidence="11">The sequence shown here is derived from an EMBL/GenBank/DDBJ whole genome shotgun (WGS) entry which is preliminary data.</text>
</comment>
<keyword evidence="4" id="KW-0378">Hydrolase</keyword>
<dbReference type="EMBL" id="BAABJI010000001">
    <property type="protein sequence ID" value="GAA4906938.1"/>
    <property type="molecule type" value="Genomic_DNA"/>
</dbReference>
<dbReference type="SUPFAM" id="SSF81624">
    <property type="entry name" value="N-terminal domain of MutM-like DNA repair proteins"/>
    <property type="match status" value="1"/>
</dbReference>
<evidence type="ECO:0000256" key="2">
    <source>
        <dbReference type="ARBA" id="ARBA00009409"/>
    </source>
</evidence>
<dbReference type="InterPro" id="IPR035937">
    <property type="entry name" value="FPG_N"/>
</dbReference>
<keyword evidence="11" id="KW-0255">Endonuclease</keyword>
<dbReference type="GO" id="GO:0004519">
    <property type="term" value="F:endonuclease activity"/>
    <property type="evidence" value="ECO:0007669"/>
    <property type="project" value="UniProtKB-KW"/>
</dbReference>
<sequence>MQMPEGPTIIIAKNNLQKFINKRVMAAQGYTPAFEPAILEGKVLTDIKSWGKHLLLCFGKITVRVHFMLFGSYKIDERGKNNAVLQLEFTNGTLYFYVAKLLLIEDDLDKIYDWQADIMNDDFNPDKVIEKIKAKPNRMICDVLMDQQVFSGVGNIIKNEALFRSKVHPESIAGSIPAAKLKQLINQTVTYTFEFLDQKQAGTLSRNWQAYEQDECPRNQVPFIKQELGKTKRWCYYCNKCQKLYK</sequence>
<evidence type="ECO:0000313" key="12">
    <source>
        <dbReference type="Proteomes" id="UP001501436"/>
    </source>
</evidence>
<evidence type="ECO:0000256" key="6">
    <source>
        <dbReference type="ARBA" id="ARBA00023204"/>
    </source>
</evidence>
<keyword evidence="5" id="KW-0238">DNA-binding</keyword>
<evidence type="ECO:0000313" key="11">
    <source>
        <dbReference type="EMBL" id="GAA4906938.1"/>
    </source>
</evidence>
<organism evidence="11 12">
    <name type="scientific">Mucilaginibacter defluvii</name>
    <dbReference type="NCBI Taxonomy" id="1196019"/>
    <lineage>
        <taxon>Bacteria</taxon>
        <taxon>Pseudomonadati</taxon>
        <taxon>Bacteroidota</taxon>
        <taxon>Sphingobacteriia</taxon>
        <taxon>Sphingobacteriales</taxon>
        <taxon>Sphingobacteriaceae</taxon>
        <taxon>Mucilaginibacter</taxon>
    </lineage>
</organism>
<keyword evidence="8" id="KW-0511">Multifunctional enzyme</keyword>
<evidence type="ECO:0000256" key="4">
    <source>
        <dbReference type="ARBA" id="ARBA00022801"/>
    </source>
</evidence>
<dbReference type="PANTHER" id="PTHR22993">
    <property type="entry name" value="FORMAMIDOPYRIMIDINE-DNA GLYCOSYLASE"/>
    <property type="match status" value="1"/>
</dbReference>
<dbReference type="Pfam" id="PF06831">
    <property type="entry name" value="H2TH"/>
    <property type="match status" value="1"/>
</dbReference>
<keyword evidence="3" id="KW-0227">DNA damage</keyword>
<evidence type="ECO:0000256" key="1">
    <source>
        <dbReference type="ARBA" id="ARBA00001668"/>
    </source>
</evidence>
<comment type="catalytic activity">
    <reaction evidence="1">
        <text>Hydrolysis of DNA containing ring-opened 7-methylguanine residues, releasing 2,6-diamino-4-hydroxy-5-(N-methyl)formamidopyrimidine.</text>
        <dbReference type="EC" id="3.2.2.23"/>
    </reaction>
</comment>
<dbReference type="SMART" id="SM00898">
    <property type="entry name" value="Fapy_DNA_glyco"/>
    <property type="match status" value="1"/>
</dbReference>
<dbReference type="PROSITE" id="PS51068">
    <property type="entry name" value="FPG_CAT"/>
    <property type="match status" value="1"/>
</dbReference>
<evidence type="ECO:0000259" key="10">
    <source>
        <dbReference type="PROSITE" id="PS51068"/>
    </source>
</evidence>
<keyword evidence="12" id="KW-1185">Reference proteome</keyword>
<feature type="domain" description="Formamidopyrimidine-DNA glycosylase catalytic" evidence="10">
    <location>
        <begin position="4"/>
        <end position="96"/>
    </location>
</feature>
<dbReference type="Proteomes" id="UP001501436">
    <property type="component" value="Unassembled WGS sequence"/>
</dbReference>
<gene>
    <name evidence="11" type="ORF">GCM10023313_07080</name>
</gene>
<keyword evidence="6" id="KW-0234">DNA repair</keyword>
<reference evidence="12" key="1">
    <citation type="journal article" date="2019" name="Int. J. Syst. Evol. Microbiol.">
        <title>The Global Catalogue of Microorganisms (GCM) 10K type strain sequencing project: providing services to taxonomists for standard genome sequencing and annotation.</title>
        <authorList>
            <consortium name="The Broad Institute Genomics Platform"/>
            <consortium name="The Broad Institute Genome Sequencing Center for Infectious Disease"/>
            <person name="Wu L."/>
            <person name="Ma J."/>
        </authorList>
    </citation>
    <scope>NUCLEOTIDE SEQUENCE [LARGE SCALE GENOMIC DNA]</scope>
    <source>
        <strain evidence="12">JCM 18283</strain>
    </source>
</reference>
<proteinExistence type="inferred from homology"/>
<evidence type="ECO:0000256" key="8">
    <source>
        <dbReference type="ARBA" id="ARBA00023268"/>
    </source>
</evidence>
<evidence type="ECO:0000256" key="5">
    <source>
        <dbReference type="ARBA" id="ARBA00023125"/>
    </source>
</evidence>
<comment type="similarity">
    <text evidence="2">Belongs to the FPG family.</text>
</comment>
<evidence type="ECO:0000256" key="9">
    <source>
        <dbReference type="ARBA" id="ARBA00023295"/>
    </source>
</evidence>
<keyword evidence="7" id="KW-0456">Lyase</keyword>
<dbReference type="PANTHER" id="PTHR22993:SF9">
    <property type="entry name" value="FORMAMIDOPYRIMIDINE-DNA GLYCOSYLASE"/>
    <property type="match status" value="1"/>
</dbReference>
<dbReference type="SUPFAM" id="SSF46946">
    <property type="entry name" value="S13-like H2TH domain"/>
    <property type="match status" value="1"/>
</dbReference>
<dbReference type="Gene3D" id="1.10.8.50">
    <property type="match status" value="1"/>
</dbReference>
<accession>A0ABP9FL46</accession>
<dbReference type="InterPro" id="IPR015886">
    <property type="entry name" value="H2TH_FPG"/>
</dbReference>
<evidence type="ECO:0000256" key="3">
    <source>
        <dbReference type="ARBA" id="ARBA00022763"/>
    </source>
</evidence>